<gene>
    <name evidence="18" type="ORF">NIES1031_18745</name>
</gene>
<dbReference type="GO" id="GO:0045121">
    <property type="term" value="C:membrane raft"/>
    <property type="evidence" value="ECO:0007669"/>
    <property type="project" value="UniProtKB-SubCell"/>
</dbReference>
<evidence type="ECO:0000256" key="13">
    <source>
        <dbReference type="PROSITE-ProRule" id="PRU00169"/>
    </source>
</evidence>
<sequence length="574" mass="64053">MNGDEFIKQIQDVYTHMTELQQNASLLSSPQQSQITTALEQLSTALRELQVTEETIRLLLSAVQQSRDSILITTEKLDPPGPEIVYVNPAFSQMTGYAIEEVLGKTPRLLQGANTDRKVLKDLRRHLLEGISFHGEAINYHKDGTEFFVEWNITPIRNINHSITHFIAIQRDITTRKHMEQERDRLLQREQAMRTEAEAANRVKDEFLATLSHELRTPLTPILGWSKLLQSNKLPEDKLQEALVSIEQHAKRQAQLVDDLLDISRIIQGKLTLNLTAVSLVTLISEALETVRLAAEAKSIQIKTTLNATVGQVMGDASRLQQVIWNLLSNAIKFTPESGLIAVELERVERYAQVTISDNGQGIQPDFLPYVFDRFRQEDSSITRRFGGLGLGLAISRQIVEAHGGTIAVQSPGVGQGATFILKLPLITTPQKLPANTEPPKPDLDLSHTKVLVVEDDAGTQEFVTFVLEQYRAKVTRASTAVDALNTLPRFQPDLLVIDIGLPQIDGYALMRQIRNLSPEKGGQIPAIALTAYASDRDRQQALAAGFQKHLPKPIEPYDLVAVVAELTKYSDNW</sequence>
<dbReference type="InterPro" id="IPR011006">
    <property type="entry name" value="CheY-like_superfamily"/>
</dbReference>
<dbReference type="AlphaFoldDB" id="A0A1U7HHW3"/>
<dbReference type="Gene3D" id="1.10.287.130">
    <property type="match status" value="1"/>
</dbReference>
<evidence type="ECO:0000256" key="12">
    <source>
        <dbReference type="ARBA" id="ARBA00023136"/>
    </source>
</evidence>
<name>A0A1U7HHW3_9CHRO</name>
<evidence type="ECO:0000256" key="7">
    <source>
        <dbReference type="ARBA" id="ARBA00022679"/>
    </source>
</evidence>
<feature type="modified residue" description="4-aspartylphosphate" evidence="13">
    <location>
        <position position="499"/>
    </location>
</feature>
<evidence type="ECO:0000256" key="9">
    <source>
        <dbReference type="ARBA" id="ARBA00022777"/>
    </source>
</evidence>
<dbReference type="SMART" id="SM00091">
    <property type="entry name" value="PAS"/>
    <property type="match status" value="1"/>
</dbReference>
<dbReference type="SMART" id="SM00388">
    <property type="entry name" value="HisKA"/>
    <property type="match status" value="1"/>
</dbReference>
<evidence type="ECO:0000313" key="19">
    <source>
        <dbReference type="Proteomes" id="UP000185984"/>
    </source>
</evidence>
<dbReference type="FunFam" id="3.30.565.10:FF:000023">
    <property type="entry name" value="PAS domain-containing sensor histidine kinase"/>
    <property type="match status" value="1"/>
</dbReference>
<dbReference type="CDD" id="cd16922">
    <property type="entry name" value="HATPase_EvgS-ArcB-TorS-like"/>
    <property type="match status" value="1"/>
</dbReference>
<dbReference type="STRING" id="247279.NIES1031_18745"/>
<dbReference type="InterPro" id="IPR001610">
    <property type="entry name" value="PAC"/>
</dbReference>
<dbReference type="PANTHER" id="PTHR43547">
    <property type="entry name" value="TWO-COMPONENT HISTIDINE KINASE"/>
    <property type="match status" value="1"/>
</dbReference>
<protein>
    <recommendedName>
        <fullName evidence="4">histidine kinase</fullName>
        <ecNumber evidence="4">2.7.13.3</ecNumber>
    </recommendedName>
</protein>
<dbReference type="RefSeq" id="WP_143167816.1">
    <property type="nucleotide sequence ID" value="NZ_CAWMVK010000009.1"/>
</dbReference>
<dbReference type="CDD" id="cd17580">
    <property type="entry name" value="REC_2_DhkD-like"/>
    <property type="match status" value="1"/>
</dbReference>
<dbReference type="InterPro" id="IPR036097">
    <property type="entry name" value="HisK_dim/P_sf"/>
</dbReference>
<dbReference type="PROSITE" id="PS50109">
    <property type="entry name" value="HIS_KIN"/>
    <property type="match status" value="1"/>
</dbReference>
<evidence type="ECO:0000256" key="1">
    <source>
        <dbReference type="ARBA" id="ARBA00000085"/>
    </source>
</evidence>
<dbReference type="PANTHER" id="PTHR43547:SF2">
    <property type="entry name" value="HYBRID SIGNAL TRANSDUCTION HISTIDINE KINASE C"/>
    <property type="match status" value="1"/>
</dbReference>
<keyword evidence="6 13" id="KW-0597">Phosphoprotein</keyword>
<dbReference type="Pfam" id="PF00072">
    <property type="entry name" value="Response_reg"/>
    <property type="match status" value="1"/>
</dbReference>
<keyword evidence="10" id="KW-0067">ATP-binding</keyword>
<dbReference type="InterPro" id="IPR003594">
    <property type="entry name" value="HATPase_dom"/>
</dbReference>
<dbReference type="SUPFAM" id="SSF47384">
    <property type="entry name" value="Homodimeric domain of signal transducing histidine kinase"/>
    <property type="match status" value="1"/>
</dbReference>
<dbReference type="SUPFAM" id="SSF55785">
    <property type="entry name" value="PYP-like sensor domain (PAS domain)"/>
    <property type="match status" value="1"/>
</dbReference>
<dbReference type="InterPro" id="IPR035965">
    <property type="entry name" value="PAS-like_dom_sf"/>
</dbReference>
<dbReference type="SUPFAM" id="SSF55874">
    <property type="entry name" value="ATPase domain of HSP90 chaperone/DNA topoisomerase II/histidine kinase"/>
    <property type="match status" value="1"/>
</dbReference>
<dbReference type="CDD" id="cd00130">
    <property type="entry name" value="PAS"/>
    <property type="match status" value="1"/>
</dbReference>
<comment type="subcellular location">
    <subcellularLocation>
        <location evidence="2">Cell membrane</location>
    </subcellularLocation>
    <subcellularLocation>
        <location evidence="3">Membrane raft</location>
        <topology evidence="3">Multi-pass membrane protein</topology>
    </subcellularLocation>
</comment>
<dbReference type="InterPro" id="IPR003661">
    <property type="entry name" value="HisK_dim/P_dom"/>
</dbReference>
<dbReference type="EMBL" id="MRCC01000017">
    <property type="protein sequence ID" value="OKH23135.1"/>
    <property type="molecule type" value="Genomic_DNA"/>
</dbReference>
<dbReference type="Pfam" id="PF00512">
    <property type="entry name" value="HisKA"/>
    <property type="match status" value="1"/>
</dbReference>
<dbReference type="PROSITE" id="PS50110">
    <property type="entry name" value="RESPONSE_REGULATORY"/>
    <property type="match status" value="1"/>
</dbReference>
<evidence type="ECO:0000313" key="18">
    <source>
        <dbReference type="EMBL" id="OKH23135.1"/>
    </source>
</evidence>
<proteinExistence type="predicted"/>
<keyword evidence="7" id="KW-0808">Transferase</keyword>
<dbReference type="GO" id="GO:0005524">
    <property type="term" value="F:ATP binding"/>
    <property type="evidence" value="ECO:0007669"/>
    <property type="project" value="UniProtKB-KW"/>
</dbReference>
<evidence type="ECO:0000259" key="17">
    <source>
        <dbReference type="PROSITE" id="PS50113"/>
    </source>
</evidence>
<dbReference type="SMART" id="SM00448">
    <property type="entry name" value="REC"/>
    <property type="match status" value="1"/>
</dbReference>
<evidence type="ECO:0000256" key="3">
    <source>
        <dbReference type="ARBA" id="ARBA00004314"/>
    </source>
</evidence>
<dbReference type="Pfam" id="PF13426">
    <property type="entry name" value="PAS_9"/>
    <property type="match status" value="1"/>
</dbReference>
<feature type="domain" description="Histidine kinase" evidence="14">
    <location>
        <begin position="210"/>
        <end position="428"/>
    </location>
</feature>
<keyword evidence="12" id="KW-0472">Membrane</keyword>
<feature type="domain" description="PAC" evidence="17">
    <location>
        <begin position="131"/>
        <end position="185"/>
    </location>
</feature>
<evidence type="ECO:0000256" key="4">
    <source>
        <dbReference type="ARBA" id="ARBA00012438"/>
    </source>
</evidence>
<reference evidence="18 19" key="1">
    <citation type="submission" date="2016-11" db="EMBL/GenBank/DDBJ databases">
        <title>Draft Genome Sequences of Nine Cyanobacterial Strains from Diverse Habitats.</title>
        <authorList>
            <person name="Zhu T."/>
            <person name="Hou S."/>
            <person name="Lu X."/>
            <person name="Hess W.R."/>
        </authorList>
    </citation>
    <scope>NUCLEOTIDE SEQUENCE [LARGE SCALE GENOMIC DNA]</scope>
    <source>
        <strain evidence="18 19">5.2 s.c.1</strain>
    </source>
</reference>
<dbReference type="GO" id="GO:0000155">
    <property type="term" value="F:phosphorelay sensor kinase activity"/>
    <property type="evidence" value="ECO:0007669"/>
    <property type="project" value="InterPro"/>
</dbReference>
<evidence type="ECO:0000256" key="8">
    <source>
        <dbReference type="ARBA" id="ARBA00022741"/>
    </source>
</evidence>
<dbReference type="OrthoDB" id="580816at2"/>
<feature type="domain" description="Response regulatory" evidence="15">
    <location>
        <begin position="450"/>
        <end position="568"/>
    </location>
</feature>
<keyword evidence="19" id="KW-1185">Reference proteome</keyword>
<keyword evidence="8" id="KW-0547">Nucleotide-binding</keyword>
<dbReference type="PROSITE" id="PS50112">
    <property type="entry name" value="PAS"/>
    <property type="match status" value="1"/>
</dbReference>
<organism evidence="18 19">
    <name type="scientific">Chroogloeocystis siderophila 5.2 s.c.1</name>
    <dbReference type="NCBI Taxonomy" id="247279"/>
    <lineage>
        <taxon>Bacteria</taxon>
        <taxon>Bacillati</taxon>
        <taxon>Cyanobacteriota</taxon>
        <taxon>Cyanophyceae</taxon>
        <taxon>Oscillatoriophycideae</taxon>
        <taxon>Chroococcales</taxon>
        <taxon>Chroococcaceae</taxon>
        <taxon>Chroogloeocystis</taxon>
    </lineage>
</organism>
<dbReference type="EC" id="2.7.13.3" evidence="4"/>
<feature type="domain" description="PAS" evidence="16">
    <location>
        <begin position="77"/>
        <end position="106"/>
    </location>
</feature>
<evidence type="ECO:0000256" key="2">
    <source>
        <dbReference type="ARBA" id="ARBA00004236"/>
    </source>
</evidence>
<dbReference type="InterPro" id="IPR005467">
    <property type="entry name" value="His_kinase_dom"/>
</dbReference>
<evidence type="ECO:0000256" key="6">
    <source>
        <dbReference type="ARBA" id="ARBA00022553"/>
    </source>
</evidence>
<comment type="catalytic activity">
    <reaction evidence="1">
        <text>ATP + protein L-histidine = ADP + protein N-phospho-L-histidine.</text>
        <dbReference type="EC" id="2.7.13.3"/>
    </reaction>
</comment>
<evidence type="ECO:0000259" key="15">
    <source>
        <dbReference type="PROSITE" id="PS50110"/>
    </source>
</evidence>
<dbReference type="NCBIfam" id="TIGR00229">
    <property type="entry name" value="sensory_box"/>
    <property type="match status" value="1"/>
</dbReference>
<dbReference type="InterPro" id="IPR001789">
    <property type="entry name" value="Sig_transdc_resp-reg_receiver"/>
</dbReference>
<dbReference type="Pfam" id="PF02518">
    <property type="entry name" value="HATPase_c"/>
    <property type="match status" value="1"/>
</dbReference>
<evidence type="ECO:0000256" key="5">
    <source>
        <dbReference type="ARBA" id="ARBA00022475"/>
    </source>
</evidence>
<dbReference type="PROSITE" id="PS50113">
    <property type="entry name" value="PAC"/>
    <property type="match status" value="1"/>
</dbReference>
<dbReference type="SMART" id="SM00086">
    <property type="entry name" value="PAC"/>
    <property type="match status" value="1"/>
</dbReference>
<comment type="caution">
    <text evidence="18">The sequence shown here is derived from an EMBL/GenBank/DDBJ whole genome shotgun (WGS) entry which is preliminary data.</text>
</comment>
<dbReference type="InterPro" id="IPR004358">
    <property type="entry name" value="Sig_transdc_His_kin-like_C"/>
</dbReference>
<evidence type="ECO:0000256" key="10">
    <source>
        <dbReference type="ARBA" id="ARBA00022840"/>
    </source>
</evidence>
<dbReference type="Gene3D" id="3.30.450.20">
    <property type="entry name" value="PAS domain"/>
    <property type="match status" value="1"/>
</dbReference>
<evidence type="ECO:0000259" key="16">
    <source>
        <dbReference type="PROSITE" id="PS50112"/>
    </source>
</evidence>
<dbReference type="InterPro" id="IPR000014">
    <property type="entry name" value="PAS"/>
</dbReference>
<dbReference type="CDD" id="cd00082">
    <property type="entry name" value="HisKA"/>
    <property type="match status" value="1"/>
</dbReference>
<keyword evidence="9" id="KW-0418">Kinase</keyword>
<dbReference type="PRINTS" id="PR00344">
    <property type="entry name" value="BCTRLSENSOR"/>
</dbReference>
<evidence type="ECO:0000256" key="11">
    <source>
        <dbReference type="ARBA" id="ARBA00023012"/>
    </source>
</evidence>
<dbReference type="Gene3D" id="3.40.50.2300">
    <property type="match status" value="1"/>
</dbReference>
<dbReference type="InterPro" id="IPR036890">
    <property type="entry name" value="HATPase_C_sf"/>
</dbReference>
<dbReference type="Proteomes" id="UP000185984">
    <property type="component" value="Unassembled WGS sequence"/>
</dbReference>
<keyword evidence="5" id="KW-1003">Cell membrane</keyword>
<evidence type="ECO:0000259" key="14">
    <source>
        <dbReference type="PROSITE" id="PS50109"/>
    </source>
</evidence>
<accession>A0A1U7HHW3</accession>
<dbReference type="SMART" id="SM00387">
    <property type="entry name" value="HATPase_c"/>
    <property type="match status" value="1"/>
</dbReference>
<dbReference type="InterPro" id="IPR000700">
    <property type="entry name" value="PAS-assoc_C"/>
</dbReference>
<dbReference type="FunFam" id="1.10.287.130:FF:000001">
    <property type="entry name" value="Two-component sensor histidine kinase"/>
    <property type="match status" value="1"/>
</dbReference>
<dbReference type="GO" id="GO:0005886">
    <property type="term" value="C:plasma membrane"/>
    <property type="evidence" value="ECO:0007669"/>
    <property type="project" value="UniProtKB-SubCell"/>
</dbReference>
<keyword evidence="11" id="KW-0902">Two-component regulatory system</keyword>
<dbReference type="Gene3D" id="3.30.565.10">
    <property type="entry name" value="Histidine kinase-like ATPase, C-terminal domain"/>
    <property type="match status" value="1"/>
</dbReference>
<dbReference type="SUPFAM" id="SSF52172">
    <property type="entry name" value="CheY-like"/>
    <property type="match status" value="1"/>
</dbReference>